<accession>A0ACB7SCJ3</accession>
<proteinExistence type="predicted"/>
<keyword evidence="2" id="KW-1185">Reference proteome</keyword>
<gene>
    <name evidence="1" type="ORF">HPB50_004848</name>
</gene>
<dbReference type="EMBL" id="CM023484">
    <property type="protein sequence ID" value="KAH6932325.1"/>
    <property type="molecule type" value="Genomic_DNA"/>
</dbReference>
<name>A0ACB7SCJ3_HYAAI</name>
<evidence type="ECO:0000313" key="2">
    <source>
        <dbReference type="Proteomes" id="UP000821845"/>
    </source>
</evidence>
<sequence length="195" mass="21859">MQRDENSGYNCDLREPRAAPPPQVPRTEAARPTACKPPPKVKIPRRCRKKSKVYLVPYEPTLSPIFEESQCSPRQDIVDPCSQPLLYVPFARHPTYGVFTAPRRLNRVVITVEEKDSEDKAWPERVARILTLTWFLMSLSALVLLGGATMIWVAFAEGDAGGGSTYRNVVTAFVGIGVFVIALMFVLWNAFRGLH</sequence>
<organism evidence="1 2">
    <name type="scientific">Hyalomma asiaticum</name>
    <name type="common">Tick</name>
    <dbReference type="NCBI Taxonomy" id="266040"/>
    <lineage>
        <taxon>Eukaryota</taxon>
        <taxon>Metazoa</taxon>
        <taxon>Ecdysozoa</taxon>
        <taxon>Arthropoda</taxon>
        <taxon>Chelicerata</taxon>
        <taxon>Arachnida</taxon>
        <taxon>Acari</taxon>
        <taxon>Parasitiformes</taxon>
        <taxon>Ixodida</taxon>
        <taxon>Ixodoidea</taxon>
        <taxon>Ixodidae</taxon>
        <taxon>Hyalomminae</taxon>
        <taxon>Hyalomma</taxon>
    </lineage>
</organism>
<comment type="caution">
    <text evidence="1">The sequence shown here is derived from an EMBL/GenBank/DDBJ whole genome shotgun (WGS) entry which is preliminary data.</text>
</comment>
<dbReference type="Proteomes" id="UP000821845">
    <property type="component" value="Chromosome 4"/>
</dbReference>
<reference evidence="1" key="1">
    <citation type="submission" date="2020-05" db="EMBL/GenBank/DDBJ databases">
        <title>Large-scale comparative analyses of tick genomes elucidate their genetic diversity and vector capacities.</title>
        <authorList>
            <person name="Jia N."/>
            <person name="Wang J."/>
            <person name="Shi W."/>
            <person name="Du L."/>
            <person name="Sun Y."/>
            <person name="Zhan W."/>
            <person name="Jiang J."/>
            <person name="Wang Q."/>
            <person name="Zhang B."/>
            <person name="Ji P."/>
            <person name="Sakyi L.B."/>
            <person name="Cui X."/>
            <person name="Yuan T."/>
            <person name="Jiang B."/>
            <person name="Yang W."/>
            <person name="Lam T.T.-Y."/>
            <person name="Chang Q."/>
            <person name="Ding S."/>
            <person name="Wang X."/>
            <person name="Zhu J."/>
            <person name="Ruan X."/>
            <person name="Zhao L."/>
            <person name="Wei J."/>
            <person name="Que T."/>
            <person name="Du C."/>
            <person name="Cheng J."/>
            <person name="Dai P."/>
            <person name="Han X."/>
            <person name="Huang E."/>
            <person name="Gao Y."/>
            <person name="Liu J."/>
            <person name="Shao H."/>
            <person name="Ye R."/>
            <person name="Li L."/>
            <person name="Wei W."/>
            <person name="Wang X."/>
            <person name="Wang C."/>
            <person name="Yang T."/>
            <person name="Huo Q."/>
            <person name="Li W."/>
            <person name="Guo W."/>
            <person name="Chen H."/>
            <person name="Zhou L."/>
            <person name="Ni X."/>
            <person name="Tian J."/>
            <person name="Zhou Y."/>
            <person name="Sheng Y."/>
            <person name="Liu T."/>
            <person name="Pan Y."/>
            <person name="Xia L."/>
            <person name="Li J."/>
            <person name="Zhao F."/>
            <person name="Cao W."/>
        </authorList>
    </citation>
    <scope>NUCLEOTIDE SEQUENCE</scope>
    <source>
        <strain evidence="1">Hyas-2018</strain>
    </source>
</reference>
<protein>
    <submittedName>
        <fullName evidence="1">Uncharacterized protein</fullName>
    </submittedName>
</protein>
<evidence type="ECO:0000313" key="1">
    <source>
        <dbReference type="EMBL" id="KAH6932325.1"/>
    </source>
</evidence>